<reference evidence="5 6" key="1">
    <citation type="submission" date="2019-10" db="EMBL/GenBank/DDBJ databases">
        <title>WGS of Leuconostoc mesenteroides.</title>
        <authorList>
            <person name="Melo Bolivar J."/>
            <person name="Marino-Ramirez L."/>
            <person name="Villamil Diaz L.M."/>
        </authorList>
    </citation>
    <scope>NUCLEOTIDE SEQUENCE [LARGE SCALE GENOMIC DNA]</scope>
    <source>
        <strain evidence="5 6">M11</strain>
    </source>
</reference>
<dbReference type="Pfam" id="PF00126">
    <property type="entry name" value="HTH_1"/>
    <property type="match status" value="1"/>
</dbReference>
<sequence length="301" mass="34245">MEIKQLEYFVTAHNCGSLSKAAAKLFTTQPNVSRVIKLFEQELGSPLFERTSKGLKLTAYGKSIYSYAENILKNVNLITDTNSISSNNNFSVATYPSNIMSWLLVELYQKNPDMILSHQQGTVEEITTQVSQGFSELGILYVSQNQLKAFRHIISHKKLKFIEIEKREACIYVGHNNPLYNKTSISFEELLKLKFVRGLNDFFSMEHQLEQVNVGGFATDTLQPTVYTNSEHLLTNIILETDVVELGINMVSPSHKQYDIKNLKIEGEDAYLTFGYVIQQDHNLSHNAQELLKSLEKLLKP</sequence>
<dbReference type="OMA" id="ICKEGSF"/>
<evidence type="ECO:0000313" key="5">
    <source>
        <dbReference type="EMBL" id="MQR26481.1"/>
    </source>
</evidence>
<dbReference type="FunFam" id="1.10.10.10:FF:000001">
    <property type="entry name" value="LysR family transcriptional regulator"/>
    <property type="match status" value="1"/>
</dbReference>
<dbReference type="InterPro" id="IPR036388">
    <property type="entry name" value="WH-like_DNA-bd_sf"/>
</dbReference>
<dbReference type="GO" id="GO:0003677">
    <property type="term" value="F:DNA binding"/>
    <property type="evidence" value="ECO:0007669"/>
    <property type="project" value="UniProtKB-KW"/>
</dbReference>
<dbReference type="RefSeq" id="WP_011679960.1">
    <property type="nucleotide sequence ID" value="NZ_BCMO01000005.1"/>
</dbReference>
<organism evidence="5 6">
    <name type="scientific">Leuconostoc mesenteroides</name>
    <dbReference type="NCBI Taxonomy" id="1245"/>
    <lineage>
        <taxon>Bacteria</taxon>
        <taxon>Bacillati</taxon>
        <taxon>Bacillota</taxon>
        <taxon>Bacilli</taxon>
        <taxon>Lactobacillales</taxon>
        <taxon>Lactobacillaceae</taxon>
        <taxon>Leuconostoc</taxon>
    </lineage>
</organism>
<gene>
    <name evidence="5" type="ORF">GFV13_04135</name>
</gene>
<dbReference type="GO" id="GO:0003700">
    <property type="term" value="F:DNA-binding transcription factor activity"/>
    <property type="evidence" value="ECO:0007669"/>
    <property type="project" value="InterPro"/>
</dbReference>
<dbReference type="EMBL" id="WIPA01000005">
    <property type="protein sequence ID" value="MQR26481.1"/>
    <property type="molecule type" value="Genomic_DNA"/>
</dbReference>
<dbReference type="SUPFAM" id="SSF53850">
    <property type="entry name" value="Periplasmic binding protein-like II"/>
    <property type="match status" value="1"/>
</dbReference>
<proteinExistence type="inferred from homology"/>
<dbReference type="GO" id="GO:0032993">
    <property type="term" value="C:protein-DNA complex"/>
    <property type="evidence" value="ECO:0007669"/>
    <property type="project" value="TreeGrafter"/>
</dbReference>
<evidence type="ECO:0000313" key="6">
    <source>
        <dbReference type="Proteomes" id="UP000469952"/>
    </source>
</evidence>
<evidence type="ECO:0000256" key="2">
    <source>
        <dbReference type="ARBA" id="ARBA00023015"/>
    </source>
</evidence>
<keyword evidence="4" id="KW-0804">Transcription</keyword>
<dbReference type="InterPro" id="IPR036390">
    <property type="entry name" value="WH_DNA-bd_sf"/>
</dbReference>
<dbReference type="Gene3D" id="3.40.190.290">
    <property type="match status" value="1"/>
</dbReference>
<dbReference type="PRINTS" id="PR00039">
    <property type="entry name" value="HTHLYSR"/>
</dbReference>
<dbReference type="AlphaFoldDB" id="A0A843Z0N1"/>
<dbReference type="OrthoDB" id="63123at2"/>
<dbReference type="PROSITE" id="PS50931">
    <property type="entry name" value="HTH_LYSR"/>
    <property type="match status" value="1"/>
</dbReference>
<dbReference type="GeneID" id="29576789"/>
<dbReference type="Proteomes" id="UP000469952">
    <property type="component" value="Unassembled WGS sequence"/>
</dbReference>
<dbReference type="InterPro" id="IPR000847">
    <property type="entry name" value="LysR_HTH_N"/>
</dbReference>
<comment type="similarity">
    <text evidence="1">Belongs to the LysR transcriptional regulatory family.</text>
</comment>
<accession>A0A843Z0N1</accession>
<name>A0A843Z0N1_LEUME</name>
<dbReference type="CDD" id="cd05466">
    <property type="entry name" value="PBP2_LTTR_substrate"/>
    <property type="match status" value="1"/>
</dbReference>
<dbReference type="PANTHER" id="PTHR30346">
    <property type="entry name" value="TRANSCRIPTIONAL DUAL REGULATOR HCAR-RELATED"/>
    <property type="match status" value="1"/>
</dbReference>
<evidence type="ECO:0000256" key="3">
    <source>
        <dbReference type="ARBA" id="ARBA00023125"/>
    </source>
</evidence>
<protein>
    <submittedName>
        <fullName evidence="5">LysR family transcriptional regulator</fullName>
    </submittedName>
</protein>
<dbReference type="PANTHER" id="PTHR30346:SF0">
    <property type="entry name" value="HCA OPERON TRANSCRIPTIONAL ACTIVATOR HCAR"/>
    <property type="match status" value="1"/>
</dbReference>
<evidence type="ECO:0000256" key="1">
    <source>
        <dbReference type="ARBA" id="ARBA00009437"/>
    </source>
</evidence>
<dbReference type="SUPFAM" id="SSF46785">
    <property type="entry name" value="Winged helix' DNA-binding domain"/>
    <property type="match status" value="1"/>
</dbReference>
<dbReference type="Gene3D" id="1.10.10.10">
    <property type="entry name" value="Winged helix-like DNA-binding domain superfamily/Winged helix DNA-binding domain"/>
    <property type="match status" value="1"/>
</dbReference>
<keyword evidence="3" id="KW-0238">DNA-binding</keyword>
<comment type="caution">
    <text evidence="5">The sequence shown here is derived from an EMBL/GenBank/DDBJ whole genome shotgun (WGS) entry which is preliminary data.</text>
</comment>
<keyword evidence="2" id="KW-0805">Transcription regulation</keyword>
<evidence type="ECO:0000256" key="4">
    <source>
        <dbReference type="ARBA" id="ARBA00023163"/>
    </source>
</evidence>